<dbReference type="Pfam" id="PF01142">
    <property type="entry name" value="TruD"/>
    <property type="match status" value="2"/>
</dbReference>
<reference evidence="7" key="1">
    <citation type="journal article" date="2018" name="Front. Microbiol.">
        <title>Genome-Based Analysis Reveals the Taxonomy and Diversity of the Family Idiomarinaceae.</title>
        <authorList>
            <person name="Liu Y."/>
            <person name="Lai Q."/>
            <person name="Shao Z."/>
        </authorList>
    </citation>
    <scope>NUCLEOTIDE SEQUENCE [LARGE SCALE GENOMIC DNA]</scope>
    <source>
        <strain evidence="7">SW15</strain>
    </source>
</reference>
<dbReference type="EMBL" id="PIPT01000001">
    <property type="protein sequence ID" value="RUO50923.1"/>
    <property type="molecule type" value="Genomic_DNA"/>
</dbReference>
<dbReference type="Gene3D" id="3.30.2340.10">
    <property type="entry name" value="TruD, insertion domain"/>
    <property type="match status" value="1"/>
</dbReference>
<feature type="domain" description="TRUD" evidence="5">
    <location>
        <begin position="157"/>
        <end position="308"/>
    </location>
</feature>
<dbReference type="HAMAP" id="MF_01082">
    <property type="entry name" value="TruD"/>
    <property type="match status" value="1"/>
</dbReference>
<sequence length="352" mass="40434">MIKPDLDALSYLHGSPQVSGSYKQQPSDFQVTELLEVEADEQGEHQWLWVYKKGANTTFVARQLADFAGVSERDVSYSGLKDRHAETWQWFSVQLPGKEMLAWQQLEHPEFRIERAIRRAKKLKMGLHSGNAFRLRIRNVDDVEALVERWQQLVEGGVPNYFGEQRFGREGQNLTKASAWLSGEISNKKAKKWSRQQQGMLLSSVRSYLFNELLSRRIREQRLQPELGDFMLLSGSRSFFQVEALDATLLERWQSGDIKLSGPLAGGYREPWQEHLSPFEHEVLQDYASLLDGLRQKRVDLARRALLLELENPQLERVDAATVDVTFSLPKGSFATSVLRELMQDVTEEPAE</sequence>
<dbReference type="AlphaFoldDB" id="A0A432XQI0"/>
<dbReference type="OrthoDB" id="1550679at2"/>
<comment type="similarity">
    <text evidence="1 4">Belongs to the pseudouridine synthase TruD family.</text>
</comment>
<evidence type="ECO:0000256" key="4">
    <source>
        <dbReference type="HAMAP-Rule" id="MF_01082"/>
    </source>
</evidence>
<gene>
    <name evidence="4" type="primary">truD</name>
    <name evidence="6" type="ORF">CWE21_02175</name>
</gene>
<dbReference type="EC" id="5.4.99.27" evidence="4"/>
<dbReference type="InterPro" id="IPR042214">
    <property type="entry name" value="TruD_catalytic"/>
</dbReference>
<keyword evidence="7" id="KW-1185">Reference proteome</keyword>
<dbReference type="GO" id="GO:0160150">
    <property type="term" value="F:tRNA pseudouridine(13) synthase activity"/>
    <property type="evidence" value="ECO:0007669"/>
    <property type="project" value="UniProtKB-EC"/>
</dbReference>
<keyword evidence="2 4" id="KW-0819">tRNA processing</keyword>
<evidence type="ECO:0000259" key="5">
    <source>
        <dbReference type="PROSITE" id="PS50984"/>
    </source>
</evidence>
<accession>A0A432XQI0</accession>
<comment type="function">
    <text evidence="4">Responsible for synthesis of pseudouridine from uracil-13 in transfer RNAs.</text>
</comment>
<dbReference type="Proteomes" id="UP000286678">
    <property type="component" value="Unassembled WGS sequence"/>
</dbReference>
<dbReference type="InterPro" id="IPR001656">
    <property type="entry name" value="PsdUridine_synth_TruD"/>
</dbReference>
<dbReference type="SUPFAM" id="SSF55120">
    <property type="entry name" value="Pseudouridine synthase"/>
    <property type="match status" value="1"/>
</dbReference>
<protein>
    <recommendedName>
        <fullName evidence="4">tRNA pseudouridine synthase D</fullName>
        <ecNumber evidence="4">5.4.99.27</ecNumber>
    </recommendedName>
    <alternativeName>
        <fullName evidence="4">tRNA pseudouridine(13) synthase</fullName>
    </alternativeName>
    <alternativeName>
        <fullName evidence="4">tRNA pseudouridylate synthase D</fullName>
    </alternativeName>
    <alternativeName>
        <fullName evidence="4">tRNA-uridine isomerase D</fullName>
    </alternativeName>
</protein>
<dbReference type="InterPro" id="IPR043165">
    <property type="entry name" value="TruD_insert_sf"/>
</dbReference>
<dbReference type="InterPro" id="IPR011760">
    <property type="entry name" value="PsdUridine_synth_TruD_insert"/>
</dbReference>
<dbReference type="PANTHER" id="PTHR47811:SF1">
    <property type="entry name" value="TRNA PSEUDOURIDINE SYNTHASE D"/>
    <property type="match status" value="1"/>
</dbReference>
<comment type="catalytic activity">
    <reaction evidence="4">
        <text>uridine(13) in tRNA = pseudouridine(13) in tRNA</text>
        <dbReference type="Rhea" id="RHEA:42540"/>
        <dbReference type="Rhea" id="RHEA-COMP:10105"/>
        <dbReference type="Rhea" id="RHEA-COMP:10106"/>
        <dbReference type="ChEBI" id="CHEBI:65314"/>
        <dbReference type="ChEBI" id="CHEBI:65315"/>
        <dbReference type="EC" id="5.4.99.27"/>
    </reaction>
</comment>
<dbReference type="Gene3D" id="3.30.2350.20">
    <property type="entry name" value="TruD, catalytic domain"/>
    <property type="match status" value="1"/>
</dbReference>
<dbReference type="GO" id="GO:0005829">
    <property type="term" value="C:cytosol"/>
    <property type="evidence" value="ECO:0007669"/>
    <property type="project" value="TreeGrafter"/>
</dbReference>
<dbReference type="InterPro" id="IPR050170">
    <property type="entry name" value="TruD_pseudoU_synthase"/>
</dbReference>
<comment type="caution">
    <text evidence="6">The sequence shown here is derived from an EMBL/GenBank/DDBJ whole genome shotgun (WGS) entry which is preliminary data.</text>
</comment>
<dbReference type="PROSITE" id="PS50984">
    <property type="entry name" value="TRUD"/>
    <property type="match status" value="1"/>
</dbReference>
<evidence type="ECO:0000256" key="3">
    <source>
        <dbReference type="ARBA" id="ARBA00023235"/>
    </source>
</evidence>
<organism evidence="6 7">
    <name type="scientific">Pseudidiomarina aquimaris</name>
    <dbReference type="NCBI Taxonomy" id="641841"/>
    <lineage>
        <taxon>Bacteria</taxon>
        <taxon>Pseudomonadati</taxon>
        <taxon>Pseudomonadota</taxon>
        <taxon>Gammaproteobacteria</taxon>
        <taxon>Alteromonadales</taxon>
        <taxon>Idiomarinaceae</taxon>
        <taxon>Pseudidiomarina</taxon>
    </lineage>
</organism>
<proteinExistence type="inferred from homology"/>
<name>A0A432XQI0_9GAMM</name>
<dbReference type="RefSeq" id="WP_126832701.1">
    <property type="nucleotide sequence ID" value="NZ_PIPT01000001.1"/>
</dbReference>
<evidence type="ECO:0000313" key="7">
    <source>
        <dbReference type="Proteomes" id="UP000286678"/>
    </source>
</evidence>
<evidence type="ECO:0000256" key="1">
    <source>
        <dbReference type="ARBA" id="ARBA00007953"/>
    </source>
</evidence>
<evidence type="ECO:0000256" key="2">
    <source>
        <dbReference type="ARBA" id="ARBA00022694"/>
    </source>
</evidence>
<evidence type="ECO:0000313" key="6">
    <source>
        <dbReference type="EMBL" id="RUO50923.1"/>
    </source>
</evidence>
<dbReference type="GO" id="GO:0003723">
    <property type="term" value="F:RNA binding"/>
    <property type="evidence" value="ECO:0007669"/>
    <property type="project" value="InterPro"/>
</dbReference>
<keyword evidence="3 4" id="KW-0413">Isomerase</keyword>
<dbReference type="InterPro" id="IPR020103">
    <property type="entry name" value="PsdUridine_synth_cat_dom_sf"/>
</dbReference>
<dbReference type="GO" id="GO:0031119">
    <property type="term" value="P:tRNA pseudouridine synthesis"/>
    <property type="evidence" value="ECO:0007669"/>
    <property type="project" value="UniProtKB-UniRule"/>
</dbReference>
<dbReference type="PANTHER" id="PTHR47811">
    <property type="entry name" value="TRNA PSEUDOURIDINE SYNTHASE D"/>
    <property type="match status" value="1"/>
</dbReference>
<feature type="active site" description="Nucleophile" evidence="4">
    <location>
        <position position="82"/>
    </location>
</feature>